<protein>
    <recommendedName>
        <fullName evidence="1">Zinc-type alcohol dehydrogenase-like protein</fullName>
    </recommendedName>
</protein>
<dbReference type="InterPro" id="IPR013154">
    <property type="entry name" value="ADH-like_N"/>
</dbReference>
<comment type="caution">
    <text evidence="3">The sequence shown here is derived from an EMBL/GenBank/DDBJ whole genome shotgun (WGS) entry which is preliminary data.</text>
</comment>
<dbReference type="OrthoDB" id="9785812at2"/>
<comment type="similarity">
    <text evidence="1">Belongs to the zinc-containing alcohol dehydrogenase family. Quinone oxidoreductase subfamily.</text>
</comment>
<evidence type="ECO:0000256" key="1">
    <source>
        <dbReference type="RuleBase" id="RU364000"/>
    </source>
</evidence>
<dbReference type="InterPro" id="IPR011032">
    <property type="entry name" value="GroES-like_sf"/>
</dbReference>
<dbReference type="Proteomes" id="UP000297706">
    <property type="component" value="Unassembled WGS sequence"/>
</dbReference>
<dbReference type="SUPFAM" id="SSF51735">
    <property type="entry name" value="NAD(P)-binding Rossmann-fold domains"/>
    <property type="match status" value="1"/>
</dbReference>
<keyword evidence="1" id="KW-0560">Oxidoreductase</keyword>
<dbReference type="AlphaFoldDB" id="A0A4Y9VT88"/>
<dbReference type="GO" id="GO:0008270">
    <property type="term" value="F:zinc ion binding"/>
    <property type="evidence" value="ECO:0007669"/>
    <property type="project" value="InterPro"/>
</dbReference>
<organism evidence="3 4">
    <name type="scientific">Methylotenera oryzisoli</name>
    <dbReference type="NCBI Taxonomy" id="2080758"/>
    <lineage>
        <taxon>Bacteria</taxon>
        <taxon>Pseudomonadati</taxon>
        <taxon>Pseudomonadota</taxon>
        <taxon>Betaproteobacteria</taxon>
        <taxon>Nitrosomonadales</taxon>
        <taxon>Methylophilaceae</taxon>
        <taxon>Methylotenera</taxon>
    </lineage>
</organism>
<dbReference type="PANTHER" id="PTHR11695">
    <property type="entry name" value="ALCOHOL DEHYDROGENASE RELATED"/>
    <property type="match status" value="1"/>
</dbReference>
<dbReference type="GO" id="GO:0016491">
    <property type="term" value="F:oxidoreductase activity"/>
    <property type="evidence" value="ECO:0007669"/>
    <property type="project" value="UniProtKB-KW"/>
</dbReference>
<proteinExistence type="inferred from homology"/>
<keyword evidence="4" id="KW-1185">Reference proteome</keyword>
<dbReference type="Gene3D" id="3.40.50.720">
    <property type="entry name" value="NAD(P)-binding Rossmann-like Domain"/>
    <property type="match status" value="1"/>
</dbReference>
<dbReference type="Pfam" id="PF13602">
    <property type="entry name" value="ADH_zinc_N_2"/>
    <property type="match status" value="1"/>
</dbReference>
<name>A0A4Y9VT88_9PROT</name>
<dbReference type="NCBIfam" id="TIGR02817">
    <property type="entry name" value="adh_fam_1"/>
    <property type="match status" value="1"/>
</dbReference>
<reference evidence="3 4" key="1">
    <citation type="submission" date="2018-02" db="EMBL/GenBank/DDBJ databases">
        <title>A novel lanthanide dependent methylotroph, Methylotenera sp. La3113.</title>
        <authorList>
            <person name="Lv H."/>
            <person name="Tani A."/>
        </authorList>
    </citation>
    <scope>NUCLEOTIDE SEQUENCE [LARGE SCALE GENOMIC DNA]</scope>
    <source>
        <strain evidence="3 4">La3113</strain>
    </source>
</reference>
<dbReference type="RefSeq" id="WP_135276577.1">
    <property type="nucleotide sequence ID" value="NZ_PQVH01000005.1"/>
</dbReference>
<dbReference type="EMBL" id="PQVH01000005">
    <property type="protein sequence ID" value="TFW72540.1"/>
    <property type="molecule type" value="Genomic_DNA"/>
</dbReference>
<dbReference type="InterPro" id="IPR014182">
    <property type="entry name" value="ADH_Zn_typ-1"/>
</dbReference>
<dbReference type="InterPro" id="IPR020843">
    <property type="entry name" value="ER"/>
</dbReference>
<keyword evidence="1" id="KW-0862">Zinc</keyword>
<gene>
    <name evidence="3" type="ORF">C3Y98_02735</name>
</gene>
<keyword evidence="1" id="KW-0479">Metal-binding</keyword>
<dbReference type="InterPro" id="IPR050700">
    <property type="entry name" value="YIM1/Zinc_Alcohol_DH_Fams"/>
</dbReference>
<dbReference type="Pfam" id="PF08240">
    <property type="entry name" value="ADH_N"/>
    <property type="match status" value="1"/>
</dbReference>
<dbReference type="PANTHER" id="PTHR11695:SF294">
    <property type="entry name" value="RETICULON-4-INTERACTING PROTEIN 1, MITOCHONDRIAL"/>
    <property type="match status" value="1"/>
</dbReference>
<evidence type="ECO:0000313" key="3">
    <source>
        <dbReference type="EMBL" id="TFW72540.1"/>
    </source>
</evidence>
<dbReference type="SUPFAM" id="SSF50129">
    <property type="entry name" value="GroES-like"/>
    <property type="match status" value="1"/>
</dbReference>
<dbReference type="Gene3D" id="3.90.180.10">
    <property type="entry name" value="Medium-chain alcohol dehydrogenases, catalytic domain"/>
    <property type="match status" value="1"/>
</dbReference>
<sequence>MKAVALTRYLPISDPESLMDVELPRPVATGRDLLVKIHAIAVNPVDTKVRKPKDKLETTPKVLGWDAAGEVVEAGPDCTLFKCGDKVFYAGDITRSGCNAEYQLVDERIVGHMPQSLSFEQAAALPLTAITAWEALFDRLGISLDITQNRNKSLLIIGGAGGVGSIAIQLANKLTGLTVVTTASRPETVTWVQKLGAQHVINHQHDLVTQMREIGIPQPDYILCCNDTDGYFVVMAELIKPQGRICSIVETAQPVDLNLLKNKSATFVWELMYTRSMYQTEDMIEQHHILDRIARLVDEEVLASTLNETLSPINAANLRRAHAHLEAGSTIGKIVLSGWA</sequence>
<feature type="domain" description="Enoyl reductase (ER)" evidence="2">
    <location>
        <begin position="13"/>
        <end position="336"/>
    </location>
</feature>
<accession>A0A4Y9VT88</accession>
<evidence type="ECO:0000313" key="4">
    <source>
        <dbReference type="Proteomes" id="UP000297706"/>
    </source>
</evidence>
<dbReference type="SMART" id="SM00829">
    <property type="entry name" value="PKS_ER"/>
    <property type="match status" value="1"/>
</dbReference>
<dbReference type="CDD" id="cd08252">
    <property type="entry name" value="AL_MDR"/>
    <property type="match status" value="1"/>
</dbReference>
<dbReference type="InterPro" id="IPR036291">
    <property type="entry name" value="NAD(P)-bd_dom_sf"/>
</dbReference>
<evidence type="ECO:0000259" key="2">
    <source>
        <dbReference type="SMART" id="SM00829"/>
    </source>
</evidence>